<dbReference type="AlphaFoldDB" id="A0A6J6IU57"/>
<name>A0A6J6IU57_9ZZZZ</name>
<dbReference type="PANTHER" id="PTHR47366:SF1">
    <property type="entry name" value="TWO-ON-TWO HEMOGLOBIN-3"/>
    <property type="match status" value="1"/>
</dbReference>
<proteinExistence type="inferred from homology"/>
<keyword evidence="2" id="KW-0813">Transport</keyword>
<dbReference type="SUPFAM" id="SSF46458">
    <property type="entry name" value="Globin-like"/>
    <property type="match status" value="1"/>
</dbReference>
<dbReference type="PROSITE" id="PS01213">
    <property type="entry name" value="GLOBIN_FAM_2"/>
    <property type="match status" value="1"/>
</dbReference>
<evidence type="ECO:0000256" key="6">
    <source>
        <dbReference type="ARBA" id="ARBA00034496"/>
    </source>
</evidence>
<dbReference type="InterPro" id="IPR019795">
    <property type="entry name" value="Globin_bac-like_CS"/>
</dbReference>
<comment type="similarity">
    <text evidence="6">Belongs to the truncated hemoglobin family. Group II subfamily.</text>
</comment>
<gene>
    <name evidence="7" type="ORF">UFOPK1939_01042</name>
</gene>
<dbReference type="GO" id="GO:0020037">
    <property type="term" value="F:heme binding"/>
    <property type="evidence" value="ECO:0007669"/>
    <property type="project" value="InterPro"/>
</dbReference>
<dbReference type="InterPro" id="IPR044203">
    <property type="entry name" value="GlbO/GLB3-like"/>
</dbReference>
<dbReference type="GO" id="GO:0005344">
    <property type="term" value="F:oxygen carrier activity"/>
    <property type="evidence" value="ECO:0007669"/>
    <property type="project" value="InterPro"/>
</dbReference>
<keyword evidence="4" id="KW-0479">Metal-binding</keyword>
<dbReference type="GO" id="GO:0019825">
    <property type="term" value="F:oxygen binding"/>
    <property type="evidence" value="ECO:0007669"/>
    <property type="project" value="InterPro"/>
</dbReference>
<dbReference type="EMBL" id="CAEZVF010000183">
    <property type="protein sequence ID" value="CAB4627843.1"/>
    <property type="molecule type" value="Genomic_DNA"/>
</dbReference>
<evidence type="ECO:0000256" key="1">
    <source>
        <dbReference type="ARBA" id="ARBA00001971"/>
    </source>
</evidence>
<dbReference type="InterPro" id="IPR012292">
    <property type="entry name" value="Globin/Proto"/>
</dbReference>
<evidence type="ECO:0000256" key="5">
    <source>
        <dbReference type="ARBA" id="ARBA00023004"/>
    </source>
</evidence>
<evidence type="ECO:0000256" key="4">
    <source>
        <dbReference type="ARBA" id="ARBA00022723"/>
    </source>
</evidence>
<protein>
    <submittedName>
        <fullName evidence="7">Unannotated protein</fullName>
    </submittedName>
</protein>
<dbReference type="Pfam" id="PF01152">
    <property type="entry name" value="Bac_globin"/>
    <property type="match status" value="1"/>
</dbReference>
<evidence type="ECO:0000313" key="7">
    <source>
        <dbReference type="EMBL" id="CAB4627843.1"/>
    </source>
</evidence>
<keyword evidence="3" id="KW-0349">Heme</keyword>
<evidence type="ECO:0000256" key="3">
    <source>
        <dbReference type="ARBA" id="ARBA00022617"/>
    </source>
</evidence>
<accession>A0A6J6IU57</accession>
<organism evidence="7">
    <name type="scientific">freshwater metagenome</name>
    <dbReference type="NCBI Taxonomy" id="449393"/>
    <lineage>
        <taxon>unclassified sequences</taxon>
        <taxon>metagenomes</taxon>
        <taxon>ecological metagenomes</taxon>
    </lineage>
</organism>
<dbReference type="InterPro" id="IPR009050">
    <property type="entry name" value="Globin-like_sf"/>
</dbReference>
<reference evidence="7" key="1">
    <citation type="submission" date="2020-05" db="EMBL/GenBank/DDBJ databases">
        <authorList>
            <person name="Chiriac C."/>
            <person name="Salcher M."/>
            <person name="Ghai R."/>
            <person name="Kavagutti S V."/>
        </authorList>
    </citation>
    <scope>NUCLEOTIDE SEQUENCE</scope>
</reference>
<dbReference type="InterPro" id="IPR001486">
    <property type="entry name" value="Hemoglobin_trunc"/>
</dbReference>
<evidence type="ECO:0000256" key="2">
    <source>
        <dbReference type="ARBA" id="ARBA00022448"/>
    </source>
</evidence>
<dbReference type="Gene3D" id="1.10.490.10">
    <property type="entry name" value="Globins"/>
    <property type="match status" value="1"/>
</dbReference>
<dbReference type="PANTHER" id="PTHR47366">
    <property type="entry name" value="TWO-ON-TWO HEMOGLOBIN-3"/>
    <property type="match status" value="1"/>
</dbReference>
<sequence>MSDTFFDRFGGAEAFSTMVRGFYDAIADDELIRPMYPDADLGPAEDRLRWFLEQYWGGPKTYSEQRGHPRLRMRHAEFPITPEARDKWLDHMRKAVDSIRLAPELDEELWEYLVDAAYAMVNTPGPDSGRWAT</sequence>
<dbReference type="GO" id="GO:0046872">
    <property type="term" value="F:metal ion binding"/>
    <property type="evidence" value="ECO:0007669"/>
    <property type="project" value="UniProtKB-KW"/>
</dbReference>
<dbReference type="CDD" id="cd14771">
    <property type="entry name" value="TrHb2_Mt-trHbO-like_O"/>
    <property type="match status" value="1"/>
</dbReference>
<keyword evidence="5" id="KW-0408">Iron</keyword>
<comment type="cofactor">
    <cofactor evidence="1">
        <name>heme</name>
        <dbReference type="ChEBI" id="CHEBI:30413"/>
    </cofactor>
</comment>